<evidence type="ECO:0000313" key="3">
    <source>
        <dbReference type="Proteomes" id="UP000829364"/>
    </source>
</evidence>
<keyword evidence="3" id="KW-1185">Reference proteome</keyword>
<organism evidence="2 3">
    <name type="scientific">Purpureocillium takamizusanense</name>
    <dbReference type="NCBI Taxonomy" id="2060973"/>
    <lineage>
        <taxon>Eukaryota</taxon>
        <taxon>Fungi</taxon>
        <taxon>Dikarya</taxon>
        <taxon>Ascomycota</taxon>
        <taxon>Pezizomycotina</taxon>
        <taxon>Sordariomycetes</taxon>
        <taxon>Hypocreomycetidae</taxon>
        <taxon>Hypocreales</taxon>
        <taxon>Ophiocordycipitaceae</taxon>
        <taxon>Purpureocillium</taxon>
    </lineage>
</organism>
<dbReference type="RefSeq" id="XP_047837627.1">
    <property type="nucleotide sequence ID" value="XM_047981667.1"/>
</dbReference>
<sequence>MGLPSLFADNEFEQNNVLEEKGPELDGLTEDASTLDALDTSQGDIFTGGGHGSTWAWRPGNSTGRKGGDSTHSGNRFIGGEYHPPHRNVVKHTEGRHVYQVLTIRV</sequence>
<dbReference type="GeneID" id="72062774"/>
<accession>A0A9Q8Q7Z8</accession>
<feature type="compositionally biased region" description="Polar residues" evidence="1">
    <location>
        <begin position="60"/>
        <end position="74"/>
    </location>
</feature>
<proteinExistence type="predicted"/>
<dbReference type="EMBL" id="CP086354">
    <property type="protein sequence ID" value="UNI14146.1"/>
    <property type="molecule type" value="Genomic_DNA"/>
</dbReference>
<dbReference type="KEGG" id="ptkz:JDV02_000809"/>
<dbReference type="AlphaFoldDB" id="A0A9Q8Q7Z8"/>
<feature type="region of interest" description="Disordered" evidence="1">
    <location>
        <begin position="40"/>
        <end position="88"/>
    </location>
</feature>
<evidence type="ECO:0000256" key="1">
    <source>
        <dbReference type="SAM" id="MobiDB-lite"/>
    </source>
</evidence>
<reference evidence="2" key="1">
    <citation type="submission" date="2021-11" db="EMBL/GenBank/DDBJ databases">
        <title>Purpureocillium_takamizusanense_genome.</title>
        <authorList>
            <person name="Nguyen N.-H."/>
        </authorList>
    </citation>
    <scope>NUCLEOTIDE SEQUENCE</scope>
    <source>
        <strain evidence="2">PT3</strain>
    </source>
</reference>
<gene>
    <name evidence="2" type="ORF">JDV02_000809</name>
</gene>
<name>A0A9Q8Q7Z8_9HYPO</name>
<protein>
    <submittedName>
        <fullName evidence="2">Uncharacterized protein</fullName>
    </submittedName>
</protein>
<dbReference type="Proteomes" id="UP000829364">
    <property type="component" value="Chromosome 1"/>
</dbReference>
<evidence type="ECO:0000313" key="2">
    <source>
        <dbReference type="EMBL" id="UNI14146.1"/>
    </source>
</evidence>